<proteinExistence type="predicted"/>
<evidence type="ECO:0000256" key="8">
    <source>
        <dbReference type="ARBA" id="ARBA00022909"/>
    </source>
</evidence>
<dbReference type="CDD" id="cd00483">
    <property type="entry name" value="HPPK"/>
    <property type="match status" value="1"/>
</dbReference>
<dbReference type="Gene3D" id="3.30.70.560">
    <property type="entry name" value="7,8-Dihydro-6-hydroxymethylpterin-pyrophosphokinase HPPK"/>
    <property type="match status" value="1"/>
</dbReference>
<dbReference type="EMBL" id="BAAAHU010000010">
    <property type="protein sequence ID" value="GAA1006839.1"/>
    <property type="molecule type" value="Genomic_DNA"/>
</dbReference>
<keyword evidence="7" id="KW-0067">ATP-binding</keyword>
<keyword evidence="8" id="KW-0289">Folate biosynthesis</keyword>
<feature type="domain" description="7,8-dihydro-6-hydroxymethylpterin-pyrophosphokinase" evidence="9">
    <location>
        <begin position="124"/>
        <end position="135"/>
    </location>
</feature>
<dbReference type="EC" id="2.7.6.3" evidence="3"/>
<accession>A0ABP4DFP2</accession>
<comment type="catalytic activity">
    <reaction evidence="1">
        <text>6-hydroxymethyl-7,8-dihydropterin + ATP = (7,8-dihydropterin-6-yl)methyl diphosphate + AMP + H(+)</text>
        <dbReference type="Rhea" id="RHEA:11412"/>
        <dbReference type="ChEBI" id="CHEBI:15378"/>
        <dbReference type="ChEBI" id="CHEBI:30616"/>
        <dbReference type="ChEBI" id="CHEBI:44841"/>
        <dbReference type="ChEBI" id="CHEBI:72950"/>
        <dbReference type="ChEBI" id="CHEBI:456215"/>
        <dbReference type="EC" id="2.7.6.3"/>
    </reaction>
</comment>
<evidence type="ECO:0000256" key="4">
    <source>
        <dbReference type="ARBA" id="ARBA00022679"/>
    </source>
</evidence>
<dbReference type="SUPFAM" id="SSF55083">
    <property type="entry name" value="6-hydroxymethyl-7,8-dihydropterin pyrophosphokinase, HPPK"/>
    <property type="match status" value="1"/>
</dbReference>
<dbReference type="PROSITE" id="PS00794">
    <property type="entry name" value="HPPK"/>
    <property type="match status" value="1"/>
</dbReference>
<evidence type="ECO:0000256" key="6">
    <source>
        <dbReference type="ARBA" id="ARBA00022777"/>
    </source>
</evidence>
<evidence type="ECO:0000259" key="9">
    <source>
        <dbReference type="PROSITE" id="PS00794"/>
    </source>
</evidence>
<evidence type="ECO:0000256" key="7">
    <source>
        <dbReference type="ARBA" id="ARBA00022840"/>
    </source>
</evidence>
<evidence type="ECO:0000313" key="11">
    <source>
        <dbReference type="Proteomes" id="UP001501072"/>
    </source>
</evidence>
<dbReference type="InterPro" id="IPR000550">
    <property type="entry name" value="Hppk"/>
</dbReference>
<keyword evidence="11" id="KW-1185">Reference proteome</keyword>
<keyword evidence="4" id="KW-0808">Transferase</keyword>
<organism evidence="10 11">
    <name type="scientific">Streptomyces thermogriseus</name>
    <dbReference type="NCBI Taxonomy" id="75292"/>
    <lineage>
        <taxon>Bacteria</taxon>
        <taxon>Bacillati</taxon>
        <taxon>Actinomycetota</taxon>
        <taxon>Actinomycetes</taxon>
        <taxon>Kitasatosporales</taxon>
        <taxon>Streptomycetaceae</taxon>
        <taxon>Streptomyces</taxon>
    </lineage>
</organism>
<dbReference type="InterPro" id="IPR035907">
    <property type="entry name" value="Hppk_sf"/>
</dbReference>
<evidence type="ECO:0000313" key="10">
    <source>
        <dbReference type="EMBL" id="GAA1006839.1"/>
    </source>
</evidence>
<keyword evidence="5" id="KW-0547">Nucleotide-binding</keyword>
<dbReference type="Proteomes" id="UP001501072">
    <property type="component" value="Unassembled WGS sequence"/>
</dbReference>
<dbReference type="PANTHER" id="PTHR43071">
    <property type="entry name" value="2-AMINO-4-HYDROXY-6-HYDROXYMETHYLDIHYDROPTERIDINE PYROPHOSPHOKINASE"/>
    <property type="match status" value="1"/>
</dbReference>
<comment type="pathway">
    <text evidence="2">Cofactor biosynthesis; tetrahydrofolate biosynthesis; 2-amino-4-hydroxy-6-hydroxymethyl-7,8-dihydropteridine diphosphate from 7,8-dihydroneopterin triphosphate: step 4/4.</text>
</comment>
<reference evidence="11" key="1">
    <citation type="journal article" date="2019" name="Int. J. Syst. Evol. Microbiol.">
        <title>The Global Catalogue of Microorganisms (GCM) 10K type strain sequencing project: providing services to taxonomists for standard genome sequencing and annotation.</title>
        <authorList>
            <consortium name="The Broad Institute Genomics Platform"/>
            <consortium name="The Broad Institute Genome Sequencing Center for Infectious Disease"/>
            <person name="Wu L."/>
            <person name="Ma J."/>
        </authorList>
    </citation>
    <scope>NUCLEOTIDE SEQUENCE [LARGE SCALE GENOMIC DNA]</scope>
    <source>
        <strain evidence="11">JCM 11269</strain>
    </source>
</reference>
<protein>
    <recommendedName>
        <fullName evidence="3">2-amino-4-hydroxy-6-hydroxymethyldihydropteridine diphosphokinase</fullName>
        <ecNumber evidence="3">2.7.6.3</ecNumber>
    </recommendedName>
</protein>
<name>A0ABP4DFP2_9ACTN</name>
<gene>
    <name evidence="10" type="primary">folK</name>
    <name evidence="10" type="ORF">GCM10009564_15270</name>
</gene>
<dbReference type="PANTHER" id="PTHR43071:SF1">
    <property type="entry name" value="2-AMINO-4-HYDROXY-6-HYDROXYMETHYLDIHYDROPTERIDINE PYROPHOSPHOKINASE"/>
    <property type="match status" value="1"/>
</dbReference>
<evidence type="ECO:0000256" key="1">
    <source>
        <dbReference type="ARBA" id="ARBA00000198"/>
    </source>
</evidence>
<evidence type="ECO:0000256" key="3">
    <source>
        <dbReference type="ARBA" id="ARBA00013253"/>
    </source>
</evidence>
<evidence type="ECO:0000256" key="2">
    <source>
        <dbReference type="ARBA" id="ARBA00005051"/>
    </source>
</evidence>
<sequence>MTAPFTQGHGDPTVQPVPASVVERVDAADSTLQNPRRAVISLGSNLGNRLETLQGAVDALEDTPGVRVKAVSPVYETEPWGVEPGTQPSYFNAVVVLKTTLPPSSLLERAQAIEEAFHRVRTERWGPRTLDVDIVSYADTVCDDPHLTLPHPRAHERAFVLAPWHDVDPQAQLPGRGPVADLLTAVTREGVEPREDLELRLPE</sequence>
<comment type="caution">
    <text evidence="10">The sequence shown here is derived from an EMBL/GenBank/DDBJ whole genome shotgun (WGS) entry which is preliminary data.</text>
</comment>
<dbReference type="NCBIfam" id="TIGR01498">
    <property type="entry name" value="folK"/>
    <property type="match status" value="1"/>
</dbReference>
<dbReference type="RefSeq" id="WP_067393660.1">
    <property type="nucleotide sequence ID" value="NZ_BAAAHU010000010.1"/>
</dbReference>
<dbReference type="Pfam" id="PF01288">
    <property type="entry name" value="HPPK"/>
    <property type="match status" value="1"/>
</dbReference>
<evidence type="ECO:0000256" key="5">
    <source>
        <dbReference type="ARBA" id="ARBA00022741"/>
    </source>
</evidence>
<keyword evidence="6" id="KW-0418">Kinase</keyword>